<dbReference type="InterPro" id="IPR058790">
    <property type="entry name" value="BSH_CusB"/>
</dbReference>
<evidence type="ECO:0000256" key="1">
    <source>
        <dbReference type="ARBA" id="ARBA00009477"/>
    </source>
</evidence>
<dbReference type="Gene3D" id="2.40.50.320">
    <property type="entry name" value="Copper binding periplasmic protein CusF"/>
    <property type="match status" value="1"/>
</dbReference>
<dbReference type="SUPFAM" id="SSF111369">
    <property type="entry name" value="HlyD-like secretion proteins"/>
    <property type="match status" value="1"/>
</dbReference>
<dbReference type="Pfam" id="PF11604">
    <property type="entry name" value="CusF_Ec"/>
    <property type="match status" value="1"/>
</dbReference>
<feature type="domain" description="CusB-like beta-barrel" evidence="6">
    <location>
        <begin position="252"/>
        <end position="328"/>
    </location>
</feature>
<dbReference type="GO" id="GO:0015679">
    <property type="term" value="P:plasma membrane copper ion transport"/>
    <property type="evidence" value="ECO:0007669"/>
    <property type="project" value="TreeGrafter"/>
</dbReference>
<reference evidence="8 9" key="1">
    <citation type="submission" date="2013-07" db="EMBL/GenBank/DDBJ databases">
        <authorList>
            <person name="Schaap P.J."/>
            <person name="Mehboob F."/>
            <person name="Oosterkamp M.J."/>
            <person name="de Vos W.M."/>
            <person name="Stams A.J.M."/>
            <person name="Koehorst J.J."/>
        </authorList>
    </citation>
    <scope>NUCLEOTIDE SEQUENCE [LARGE SCALE GENOMIC DNA]</scope>
    <source>
        <strain evidence="8 9">AW-1</strain>
    </source>
</reference>
<dbReference type="GO" id="GO:0046914">
    <property type="term" value="F:transition metal ion binding"/>
    <property type="evidence" value="ECO:0007669"/>
    <property type="project" value="TreeGrafter"/>
</dbReference>
<dbReference type="Pfam" id="PF25869">
    <property type="entry name" value="3HB_CusB"/>
    <property type="match status" value="1"/>
</dbReference>
<evidence type="ECO:0000259" key="6">
    <source>
        <dbReference type="Pfam" id="PF25954"/>
    </source>
</evidence>
<feature type="domain" description="CusB-like barrel-sandwich hybrid" evidence="5">
    <location>
        <begin position="131"/>
        <end position="248"/>
    </location>
</feature>
<accession>V4Q4C8</accession>
<keyword evidence="2" id="KW-0813">Transport</keyword>
<evidence type="ECO:0000259" key="7">
    <source>
        <dbReference type="Pfam" id="PF25975"/>
    </source>
</evidence>
<dbReference type="RefSeq" id="WP_023446652.1">
    <property type="nucleotide sequence ID" value="NZ_AOFQ01000061.1"/>
</dbReference>
<dbReference type="GO" id="GO:0022857">
    <property type="term" value="F:transmembrane transporter activity"/>
    <property type="evidence" value="ECO:0007669"/>
    <property type="project" value="InterPro"/>
</dbReference>
<feature type="domain" description="CzcB-like C-terminal circularly permuted SH3-like" evidence="7">
    <location>
        <begin position="336"/>
        <end position="395"/>
    </location>
</feature>
<dbReference type="NCBIfam" id="TIGR01730">
    <property type="entry name" value="RND_mfp"/>
    <property type="match status" value="1"/>
</dbReference>
<dbReference type="PANTHER" id="PTHR30097">
    <property type="entry name" value="CATION EFFLUX SYSTEM PROTEIN CUSB"/>
    <property type="match status" value="1"/>
</dbReference>
<feature type="domain" description="Heavy metal binding" evidence="3">
    <location>
        <begin position="54"/>
        <end position="80"/>
    </location>
</feature>
<dbReference type="Pfam" id="PF19335">
    <property type="entry name" value="HMBD"/>
    <property type="match status" value="1"/>
</dbReference>
<organism evidence="8 9">
    <name type="scientific">Stutzerimonas chloritidismutans AW-1</name>
    <dbReference type="NCBI Taxonomy" id="1263865"/>
    <lineage>
        <taxon>Bacteria</taxon>
        <taxon>Pseudomonadati</taxon>
        <taxon>Pseudomonadota</taxon>
        <taxon>Gammaproteobacteria</taxon>
        <taxon>Pseudomonadales</taxon>
        <taxon>Pseudomonadaceae</taxon>
        <taxon>Stutzerimonas</taxon>
    </lineage>
</organism>
<dbReference type="GO" id="GO:0060003">
    <property type="term" value="P:copper ion export"/>
    <property type="evidence" value="ECO:0007669"/>
    <property type="project" value="TreeGrafter"/>
</dbReference>
<evidence type="ECO:0000313" key="9">
    <source>
        <dbReference type="Proteomes" id="UP000017822"/>
    </source>
</evidence>
<dbReference type="EMBL" id="AOFQ01000061">
    <property type="protein sequence ID" value="ESQ97584.1"/>
    <property type="molecule type" value="Genomic_DNA"/>
</dbReference>
<evidence type="ECO:0000259" key="3">
    <source>
        <dbReference type="Pfam" id="PF19335"/>
    </source>
</evidence>
<dbReference type="InterPro" id="IPR045800">
    <property type="entry name" value="HMBD"/>
</dbReference>
<sequence length="507" mass="54585">MKTRIWRGALPGLLLSGIGVTAGYWFAHQSMNHASAPPQAPTQASKADERKVLYWYDPMVPQHKFDQPGKSPFMDMQLVPRYADEGGDSAAVSIDASITQNLGMRLAPVTRGALVNSLETVGNLTFNTRDIAVVQARTGGFVERVYARAPEDLLEAGAPLADLLVPEWVRAQEEYLALRDAGDPALLAAARQRLRLAGMPAALITRFERSGKVQALWTVASPIAGVLQQLDVREGMNLMAGDTLATINGLRSVWLDVAVPEAEARGLRSGQAVEARLPAFPGEVLSGSIEAVLPQANLDSRTLRVRVVLDNPDGRLRPGLTAQVRLTRPAQGDVLLVPSEAVIRSGRRALVMLAEGEGRYRPVEVRLGQEAAGNTQILEGLEEGQQVVVSGQFLLDSEASLRGILVQELGAPAAEVKLQPALHEAEGQIDAIEDDGVMLTHGPFKTLGMPGMSMLFPVADAALLEGFKPGDRVRVGVRADDEGMWIERIEHLMPAPHGERADQGVQP</sequence>
<dbReference type="AlphaFoldDB" id="V4Q4C8"/>
<dbReference type="Pfam" id="PF25954">
    <property type="entry name" value="Beta-barrel_RND_2"/>
    <property type="match status" value="1"/>
</dbReference>
<dbReference type="Gene3D" id="2.40.50.100">
    <property type="match status" value="1"/>
</dbReference>
<gene>
    <name evidence="8" type="ORF">F753_20275</name>
</gene>
<evidence type="ECO:0000259" key="5">
    <source>
        <dbReference type="Pfam" id="PF25919"/>
    </source>
</evidence>
<dbReference type="Pfam" id="PF25919">
    <property type="entry name" value="BSH_CusB"/>
    <property type="match status" value="1"/>
</dbReference>
<evidence type="ECO:0000259" key="4">
    <source>
        <dbReference type="Pfam" id="PF25869"/>
    </source>
</evidence>
<dbReference type="GO" id="GO:0016020">
    <property type="term" value="C:membrane"/>
    <property type="evidence" value="ECO:0007669"/>
    <property type="project" value="InterPro"/>
</dbReference>
<protein>
    <submittedName>
        <fullName evidence="8">Uncharacterized protein</fullName>
    </submittedName>
</protein>
<dbReference type="InterPro" id="IPR042230">
    <property type="entry name" value="CusF_sf"/>
</dbReference>
<dbReference type="Gene3D" id="2.40.30.170">
    <property type="match status" value="1"/>
</dbReference>
<name>V4Q4C8_STUCH</name>
<dbReference type="Gene3D" id="2.40.420.20">
    <property type="match status" value="1"/>
</dbReference>
<feature type="domain" description="CusB-like three alpha-helical bundle" evidence="4">
    <location>
        <begin position="167"/>
        <end position="215"/>
    </location>
</feature>
<comment type="similarity">
    <text evidence="1">Belongs to the membrane fusion protein (MFP) (TC 8.A.1) family.</text>
</comment>
<proteinExistence type="inferred from homology"/>
<dbReference type="InterPro" id="IPR058649">
    <property type="entry name" value="CzcB_C"/>
</dbReference>
<dbReference type="Pfam" id="PF25975">
    <property type="entry name" value="CzcB_C"/>
    <property type="match status" value="1"/>
</dbReference>
<dbReference type="FunFam" id="2.40.30.170:FF:000010">
    <property type="entry name" value="Efflux RND transporter periplasmic adaptor subunit"/>
    <property type="match status" value="1"/>
</dbReference>
<dbReference type="InterPro" id="IPR021647">
    <property type="entry name" value="CusF_Ec"/>
</dbReference>
<dbReference type="InterPro" id="IPR058792">
    <property type="entry name" value="Beta-barrel_RND_2"/>
</dbReference>
<comment type="caution">
    <text evidence="8">The sequence shown here is derived from an EMBL/GenBank/DDBJ whole genome shotgun (WGS) entry which is preliminary data.</text>
</comment>
<evidence type="ECO:0000256" key="2">
    <source>
        <dbReference type="ARBA" id="ARBA00022448"/>
    </source>
</evidence>
<dbReference type="Gene3D" id="6.10.140.730">
    <property type="match status" value="1"/>
</dbReference>
<dbReference type="InterPro" id="IPR006143">
    <property type="entry name" value="RND_pump_MFP"/>
</dbReference>
<dbReference type="Proteomes" id="UP000017822">
    <property type="component" value="Unassembled WGS sequence"/>
</dbReference>
<evidence type="ECO:0000313" key="8">
    <source>
        <dbReference type="EMBL" id="ESQ97584.1"/>
    </source>
</evidence>
<dbReference type="InterPro" id="IPR058791">
    <property type="entry name" value="3HB_CusB"/>
</dbReference>
<dbReference type="GO" id="GO:0030288">
    <property type="term" value="C:outer membrane-bounded periplasmic space"/>
    <property type="evidence" value="ECO:0007669"/>
    <property type="project" value="TreeGrafter"/>
</dbReference>
<dbReference type="PANTHER" id="PTHR30097:SF15">
    <property type="entry name" value="CATION EFFLUX SYSTEM PROTEIN CUSB"/>
    <property type="match status" value="1"/>
</dbReference>
<dbReference type="PATRIC" id="fig|1263865.4.peg.3905"/>
<dbReference type="InterPro" id="IPR051909">
    <property type="entry name" value="MFP_Cation_Efflux"/>
</dbReference>